<feature type="compositionally biased region" description="Polar residues" evidence="1">
    <location>
        <begin position="165"/>
        <end position="181"/>
    </location>
</feature>
<keyword evidence="3" id="KW-1185">Reference proteome</keyword>
<reference evidence="2 3" key="1">
    <citation type="submission" date="2020-08" db="EMBL/GenBank/DDBJ databases">
        <authorList>
            <person name="Newling K."/>
            <person name="Davey J."/>
            <person name="Forrester S."/>
        </authorList>
    </citation>
    <scope>NUCLEOTIDE SEQUENCE [LARGE SCALE GENOMIC DNA]</scope>
    <source>
        <strain evidence="3">Crithidia deanei Carvalho (ATCC PRA-265)</strain>
    </source>
</reference>
<feature type="compositionally biased region" description="Low complexity" evidence="1">
    <location>
        <begin position="113"/>
        <end position="125"/>
    </location>
</feature>
<feature type="region of interest" description="Disordered" evidence="1">
    <location>
        <begin position="52"/>
        <end position="257"/>
    </location>
</feature>
<dbReference type="VEuPathDB" id="TriTrypDB:ADEAN_000857000"/>
<protein>
    <submittedName>
        <fullName evidence="2">Uncharacterized protein</fullName>
    </submittedName>
</protein>
<dbReference type="AlphaFoldDB" id="A0A7G2CRB2"/>
<proteinExistence type="predicted"/>
<feature type="compositionally biased region" description="Polar residues" evidence="1">
    <location>
        <begin position="197"/>
        <end position="206"/>
    </location>
</feature>
<name>A0A7G2CRB2_9TRYP</name>
<sequence>MNGLGKIQSELQTTLEETQKELRAKKNDMDVLVKQMIRMEENERALRLELESMKAEGTPAEECKTPNQKSSKALPLAPSPLLNQTEGKKTTTASRLMAPLNTDKTPPSRIMKRSNSASAFSRNNSTTGVSPVESFNDVKNADGHRVITSRGSGGSHGSNNNPFNRTNSSRSKYTQYQSSALDKNKNSADRAGAKLSDSVNLKSASGATPRRRVLSPTAGSRKPNTATGGASFVRTPSGYQRIDSAAATPEKATPIRN</sequence>
<feature type="compositionally biased region" description="Basic and acidic residues" evidence="1">
    <location>
        <begin position="182"/>
        <end position="192"/>
    </location>
</feature>
<gene>
    <name evidence="2" type="ORF">ADEAN_000857000</name>
</gene>
<evidence type="ECO:0000256" key="1">
    <source>
        <dbReference type="SAM" id="MobiDB-lite"/>
    </source>
</evidence>
<accession>A0A7G2CRB2</accession>
<evidence type="ECO:0000313" key="2">
    <source>
        <dbReference type="EMBL" id="CAD2221043.1"/>
    </source>
</evidence>
<dbReference type="EMBL" id="LR877163">
    <property type="protein sequence ID" value="CAD2221043.1"/>
    <property type="molecule type" value="Genomic_DNA"/>
</dbReference>
<evidence type="ECO:0000313" key="3">
    <source>
        <dbReference type="Proteomes" id="UP000515908"/>
    </source>
</evidence>
<feature type="compositionally biased region" description="Low complexity" evidence="1">
    <location>
        <begin position="69"/>
        <end position="82"/>
    </location>
</feature>
<dbReference type="Proteomes" id="UP000515908">
    <property type="component" value="Chromosome 19"/>
</dbReference>
<organism evidence="2 3">
    <name type="scientific">Angomonas deanei</name>
    <dbReference type="NCBI Taxonomy" id="59799"/>
    <lineage>
        <taxon>Eukaryota</taxon>
        <taxon>Discoba</taxon>
        <taxon>Euglenozoa</taxon>
        <taxon>Kinetoplastea</taxon>
        <taxon>Metakinetoplastina</taxon>
        <taxon>Trypanosomatida</taxon>
        <taxon>Trypanosomatidae</taxon>
        <taxon>Strigomonadinae</taxon>
        <taxon>Angomonas</taxon>
    </lineage>
</organism>